<keyword evidence="3 6" id="KW-0812">Transmembrane</keyword>
<feature type="transmembrane region" description="Helical" evidence="6">
    <location>
        <begin position="136"/>
        <end position="159"/>
    </location>
</feature>
<feature type="transmembrane region" description="Helical" evidence="6">
    <location>
        <begin position="284"/>
        <end position="307"/>
    </location>
</feature>
<accession>A0A2M4CKF5</accession>
<keyword evidence="4 6" id="KW-1133">Transmembrane helix</keyword>
<feature type="transmembrane region" description="Helical" evidence="6">
    <location>
        <begin position="171"/>
        <end position="196"/>
    </location>
</feature>
<dbReference type="EMBL" id="GGFL01001626">
    <property type="protein sequence ID" value="MBW65804.1"/>
    <property type="molecule type" value="Transcribed_RNA"/>
</dbReference>
<comment type="similarity">
    <text evidence="6">Belongs to the insect chemoreceptor superfamily. Gustatory receptor (GR) family.</text>
</comment>
<evidence type="ECO:0000256" key="6">
    <source>
        <dbReference type="RuleBase" id="RU363108"/>
    </source>
</evidence>
<feature type="transmembrane region" description="Helical" evidence="6">
    <location>
        <begin position="44"/>
        <end position="60"/>
    </location>
</feature>
<feature type="transmembrane region" description="Helical" evidence="6">
    <location>
        <begin position="6"/>
        <end position="23"/>
    </location>
</feature>
<proteinExistence type="inferred from homology"/>
<evidence type="ECO:0000256" key="3">
    <source>
        <dbReference type="ARBA" id="ARBA00022692"/>
    </source>
</evidence>
<dbReference type="GO" id="GO:0050909">
    <property type="term" value="P:sensory perception of taste"/>
    <property type="evidence" value="ECO:0007669"/>
    <property type="project" value="InterPro"/>
</dbReference>
<dbReference type="InterPro" id="IPR013604">
    <property type="entry name" value="7TM_chemorcpt"/>
</dbReference>
<evidence type="ECO:0000256" key="5">
    <source>
        <dbReference type="ARBA" id="ARBA00023136"/>
    </source>
</evidence>
<dbReference type="GO" id="GO:0005886">
    <property type="term" value="C:plasma membrane"/>
    <property type="evidence" value="ECO:0007669"/>
    <property type="project" value="UniProtKB-SubCell"/>
</dbReference>
<keyword evidence="5 6" id="KW-0472">Membrane</keyword>
<comment type="subcellular location">
    <subcellularLocation>
        <location evidence="1 6">Cell membrane</location>
        <topology evidence="1 6">Multi-pass membrane protein</topology>
    </subcellularLocation>
</comment>
<keyword evidence="6" id="KW-0675">Receptor</keyword>
<name>A0A2M4CKF5_ANODA</name>
<keyword evidence="2 6" id="KW-1003">Cell membrane</keyword>
<keyword evidence="6" id="KW-0807">Transducer</keyword>
<protein>
    <recommendedName>
        <fullName evidence="6">Gustatory receptor</fullName>
    </recommendedName>
</protein>
<evidence type="ECO:0000256" key="2">
    <source>
        <dbReference type="ARBA" id="ARBA00022475"/>
    </source>
</evidence>
<evidence type="ECO:0000313" key="7">
    <source>
        <dbReference type="EMBL" id="MBW65804.1"/>
    </source>
</evidence>
<sequence>MVNMFQSIRILFWCLHAIGLLSVEHGIVRGVSRFRPSDHARRKFGILFPLTLVVCGYILYDNIYNYEISDETGSKILWMYVYVVYELTLIGIFLVLTWQTHWKRKSLATLLNILVENEQELYTFTGRRTSYRNVKILTTIVLVNGVLSYVAFHLCYISAYHETNRFFEVQFITCCFLYCNLAMECLLGFCSCLLLIQQNQMGRLMELTKDAATYGYGPRALQFESSTCHDLWKLYFRLYNRFVYDVVVNLNSYFGLLVPGFCAYVCFASAAAMLQFGGSAHMTIWQIVTAFLWSLGDLKKLVILSMLSARSNKMVSK</sequence>
<dbReference type="GO" id="GO:0007165">
    <property type="term" value="P:signal transduction"/>
    <property type="evidence" value="ECO:0007669"/>
    <property type="project" value="UniProtKB-KW"/>
</dbReference>
<dbReference type="Pfam" id="PF08395">
    <property type="entry name" value="7tm_7"/>
    <property type="match status" value="1"/>
</dbReference>
<organism evidence="7">
    <name type="scientific">Anopheles darlingi</name>
    <name type="common">Mosquito</name>
    <dbReference type="NCBI Taxonomy" id="43151"/>
    <lineage>
        <taxon>Eukaryota</taxon>
        <taxon>Metazoa</taxon>
        <taxon>Ecdysozoa</taxon>
        <taxon>Arthropoda</taxon>
        <taxon>Hexapoda</taxon>
        <taxon>Insecta</taxon>
        <taxon>Pterygota</taxon>
        <taxon>Neoptera</taxon>
        <taxon>Endopterygota</taxon>
        <taxon>Diptera</taxon>
        <taxon>Nematocera</taxon>
        <taxon>Culicoidea</taxon>
        <taxon>Culicidae</taxon>
        <taxon>Anophelinae</taxon>
        <taxon>Anopheles</taxon>
    </lineage>
</organism>
<feature type="transmembrane region" description="Helical" evidence="6">
    <location>
        <begin position="80"/>
        <end position="98"/>
    </location>
</feature>
<feature type="transmembrane region" description="Helical" evidence="6">
    <location>
        <begin position="242"/>
        <end position="272"/>
    </location>
</feature>
<evidence type="ECO:0000256" key="1">
    <source>
        <dbReference type="ARBA" id="ARBA00004651"/>
    </source>
</evidence>
<dbReference type="AlphaFoldDB" id="A0A2M4CKF5"/>
<reference evidence="7" key="1">
    <citation type="submission" date="2018-01" db="EMBL/GenBank/DDBJ databases">
        <title>An insight into the sialome of Amazonian anophelines.</title>
        <authorList>
            <person name="Ribeiro J.M."/>
            <person name="Scarpassa V."/>
            <person name="Calvo E."/>
        </authorList>
    </citation>
    <scope>NUCLEOTIDE SEQUENCE</scope>
</reference>
<comment type="function">
    <text evidence="6">Gustatory receptor which mediates acceptance or avoidance behavior, depending on its substrates.</text>
</comment>
<evidence type="ECO:0000256" key="4">
    <source>
        <dbReference type="ARBA" id="ARBA00022989"/>
    </source>
</evidence>